<evidence type="ECO:0000313" key="4">
    <source>
        <dbReference type="EMBL" id="GEO05729.1"/>
    </source>
</evidence>
<accession>A0A512B1A1</accession>
<gene>
    <name evidence="4" type="ORF">AAE02nite_33930</name>
</gene>
<comment type="caution">
    <text evidence="4">The sequence shown here is derived from an EMBL/GenBank/DDBJ whole genome shotgun (WGS) entry which is preliminary data.</text>
</comment>
<name>A0A512B1A1_9BACT</name>
<dbReference type="EMBL" id="BJYS01000026">
    <property type="protein sequence ID" value="GEO05729.1"/>
    <property type="molecule type" value="Genomic_DNA"/>
</dbReference>
<dbReference type="InterPro" id="IPR050832">
    <property type="entry name" value="Bact_Acetyltransf"/>
</dbReference>
<feature type="domain" description="N-acetyltransferase" evidence="3">
    <location>
        <begin position="5"/>
        <end position="174"/>
    </location>
</feature>
<evidence type="ECO:0000259" key="3">
    <source>
        <dbReference type="PROSITE" id="PS51186"/>
    </source>
</evidence>
<dbReference type="SUPFAM" id="SSF55729">
    <property type="entry name" value="Acyl-CoA N-acyltransferases (Nat)"/>
    <property type="match status" value="1"/>
</dbReference>
<dbReference type="RefSeq" id="WP_146900352.1">
    <property type="nucleotide sequence ID" value="NZ_BJYS01000026.1"/>
</dbReference>
<evidence type="ECO:0000256" key="2">
    <source>
        <dbReference type="ARBA" id="ARBA00023315"/>
    </source>
</evidence>
<dbReference type="Pfam" id="PF13508">
    <property type="entry name" value="Acetyltransf_7"/>
    <property type="match status" value="1"/>
</dbReference>
<dbReference type="PANTHER" id="PTHR43877">
    <property type="entry name" value="AMINOALKYLPHOSPHONATE N-ACETYLTRANSFERASE-RELATED-RELATED"/>
    <property type="match status" value="1"/>
</dbReference>
<dbReference type="InterPro" id="IPR000182">
    <property type="entry name" value="GNAT_dom"/>
</dbReference>
<proteinExistence type="predicted"/>
<evidence type="ECO:0000313" key="5">
    <source>
        <dbReference type="Proteomes" id="UP000321532"/>
    </source>
</evidence>
<keyword evidence="5" id="KW-1185">Reference proteome</keyword>
<dbReference type="Gene3D" id="3.40.630.30">
    <property type="match status" value="1"/>
</dbReference>
<dbReference type="PANTHER" id="PTHR43877:SF2">
    <property type="entry name" value="AMINOALKYLPHOSPHONATE N-ACETYLTRANSFERASE-RELATED"/>
    <property type="match status" value="1"/>
</dbReference>
<dbReference type="OrthoDB" id="9789605at2"/>
<sequence>MEAGYSVREVKEADIPQLYDLYRQVAAAGGLGRTPAEISIAYIQDFVTKSLERGLILVLNPKGDETRIAGEIHGYSLGLQTFAHILEQVTMVVHPSFQGTGLGKLLLNSLQLQIQEKMPHIKKVELMCFGNNQRALNLYLHNGFEIEGRRKSRVLLADGTFTDGIALSWFNPAYTG</sequence>
<reference evidence="4 5" key="1">
    <citation type="submission" date="2019-07" db="EMBL/GenBank/DDBJ databases">
        <title>Whole genome shotgun sequence of Adhaeribacter aerolatus NBRC 106133.</title>
        <authorList>
            <person name="Hosoyama A."/>
            <person name="Uohara A."/>
            <person name="Ohji S."/>
            <person name="Ichikawa N."/>
        </authorList>
    </citation>
    <scope>NUCLEOTIDE SEQUENCE [LARGE SCALE GENOMIC DNA]</scope>
    <source>
        <strain evidence="4 5">NBRC 106133</strain>
    </source>
</reference>
<keyword evidence="2" id="KW-0012">Acyltransferase</keyword>
<dbReference type="PROSITE" id="PS51186">
    <property type="entry name" value="GNAT"/>
    <property type="match status" value="1"/>
</dbReference>
<dbReference type="GO" id="GO:0016747">
    <property type="term" value="F:acyltransferase activity, transferring groups other than amino-acyl groups"/>
    <property type="evidence" value="ECO:0007669"/>
    <property type="project" value="InterPro"/>
</dbReference>
<dbReference type="Proteomes" id="UP000321532">
    <property type="component" value="Unassembled WGS sequence"/>
</dbReference>
<dbReference type="InterPro" id="IPR016181">
    <property type="entry name" value="Acyl_CoA_acyltransferase"/>
</dbReference>
<keyword evidence="1" id="KW-0808">Transferase</keyword>
<protein>
    <recommendedName>
        <fullName evidence="3">N-acetyltransferase domain-containing protein</fullName>
    </recommendedName>
</protein>
<organism evidence="4 5">
    <name type="scientific">Adhaeribacter aerolatus</name>
    <dbReference type="NCBI Taxonomy" id="670289"/>
    <lineage>
        <taxon>Bacteria</taxon>
        <taxon>Pseudomonadati</taxon>
        <taxon>Bacteroidota</taxon>
        <taxon>Cytophagia</taxon>
        <taxon>Cytophagales</taxon>
        <taxon>Hymenobacteraceae</taxon>
        <taxon>Adhaeribacter</taxon>
    </lineage>
</organism>
<dbReference type="AlphaFoldDB" id="A0A512B1A1"/>
<evidence type="ECO:0000256" key="1">
    <source>
        <dbReference type="ARBA" id="ARBA00022679"/>
    </source>
</evidence>